<dbReference type="OrthoDB" id="437383at2759"/>
<keyword evidence="5" id="KW-0067">ATP-binding</keyword>
<accession>A0A9P1FJH2</accession>
<keyword evidence="1" id="KW-0723">Serine/threonine-protein kinase</keyword>
<reference evidence="7" key="1">
    <citation type="submission" date="2022-10" db="EMBL/GenBank/DDBJ databases">
        <authorList>
            <person name="Chen Y."/>
            <person name="Dougan E. K."/>
            <person name="Chan C."/>
            <person name="Rhodes N."/>
            <person name="Thang M."/>
        </authorList>
    </citation>
    <scope>NUCLEOTIDE SEQUENCE</scope>
</reference>
<dbReference type="EMBL" id="CAMXCT010000411">
    <property type="protein sequence ID" value="CAI3978438.1"/>
    <property type="molecule type" value="Genomic_DNA"/>
</dbReference>
<dbReference type="PANTHER" id="PTHR45992">
    <property type="entry name" value="EUKARYOTIC ELONGATION FACTOR 2 KINASE-RELATED"/>
    <property type="match status" value="1"/>
</dbReference>
<feature type="domain" description="Alpha-type protein kinase" evidence="6">
    <location>
        <begin position="1"/>
        <end position="174"/>
    </location>
</feature>
<dbReference type="Proteomes" id="UP001152797">
    <property type="component" value="Unassembled WGS sequence"/>
</dbReference>
<dbReference type="PANTHER" id="PTHR45992:SF2">
    <property type="entry name" value="EUKARYOTIC ELONGATION FACTOR 2 KINASE"/>
    <property type="match status" value="1"/>
</dbReference>
<dbReference type="GO" id="GO:0004674">
    <property type="term" value="F:protein serine/threonine kinase activity"/>
    <property type="evidence" value="ECO:0007669"/>
    <property type="project" value="UniProtKB-KW"/>
</dbReference>
<dbReference type="PROSITE" id="PS51158">
    <property type="entry name" value="ALPHA_KINASE"/>
    <property type="match status" value="1"/>
</dbReference>
<keyword evidence="4 8" id="KW-0418">Kinase</keyword>
<evidence type="ECO:0000313" key="8">
    <source>
        <dbReference type="EMBL" id="CAL4765750.1"/>
    </source>
</evidence>
<dbReference type="SMART" id="SM00811">
    <property type="entry name" value="Alpha_kinase"/>
    <property type="match status" value="1"/>
</dbReference>
<dbReference type="AlphaFoldDB" id="A0A9P1FJH2"/>
<keyword evidence="9" id="KW-1185">Reference proteome</keyword>
<evidence type="ECO:0000256" key="2">
    <source>
        <dbReference type="ARBA" id="ARBA00022679"/>
    </source>
</evidence>
<protein>
    <submittedName>
        <fullName evidence="8">Myosin heavy chain kinase C (MHCK-C)</fullName>
    </submittedName>
</protein>
<dbReference type="GO" id="GO:0005524">
    <property type="term" value="F:ATP binding"/>
    <property type="evidence" value="ECO:0007669"/>
    <property type="project" value="UniProtKB-KW"/>
</dbReference>
<organism evidence="7">
    <name type="scientific">Cladocopium goreaui</name>
    <dbReference type="NCBI Taxonomy" id="2562237"/>
    <lineage>
        <taxon>Eukaryota</taxon>
        <taxon>Sar</taxon>
        <taxon>Alveolata</taxon>
        <taxon>Dinophyceae</taxon>
        <taxon>Suessiales</taxon>
        <taxon>Symbiodiniaceae</taxon>
        <taxon>Cladocopium</taxon>
    </lineage>
</organism>
<gene>
    <name evidence="7" type="ORF">C1SCF055_LOCUS6490</name>
</gene>
<evidence type="ECO:0000256" key="4">
    <source>
        <dbReference type="ARBA" id="ARBA00022777"/>
    </source>
</evidence>
<dbReference type="CDD" id="cd04515">
    <property type="entry name" value="Alpha_kinase"/>
    <property type="match status" value="1"/>
</dbReference>
<evidence type="ECO:0000313" key="9">
    <source>
        <dbReference type="Proteomes" id="UP001152797"/>
    </source>
</evidence>
<keyword evidence="3" id="KW-0547">Nucleotide-binding</keyword>
<comment type="caution">
    <text evidence="7">The sequence shown here is derived from an EMBL/GenBank/DDBJ whole genome shotgun (WGS) entry which is preliminary data.</text>
</comment>
<dbReference type="InterPro" id="IPR004166">
    <property type="entry name" value="a-kinase_dom"/>
</dbReference>
<evidence type="ECO:0000256" key="5">
    <source>
        <dbReference type="ARBA" id="ARBA00022840"/>
    </source>
</evidence>
<evidence type="ECO:0000259" key="6">
    <source>
        <dbReference type="PROSITE" id="PS51158"/>
    </source>
</evidence>
<evidence type="ECO:0000256" key="3">
    <source>
        <dbReference type="ARBA" id="ARBA00022741"/>
    </source>
</evidence>
<dbReference type="InterPro" id="IPR011009">
    <property type="entry name" value="Kinase-like_dom_sf"/>
</dbReference>
<dbReference type="EMBL" id="CAMXCT020000411">
    <property type="protein sequence ID" value="CAL1131813.1"/>
    <property type="molecule type" value="Genomic_DNA"/>
</dbReference>
<dbReference type="InterPro" id="IPR051852">
    <property type="entry name" value="Alpha-type_PK"/>
</dbReference>
<dbReference type="EMBL" id="CAMXCT030000411">
    <property type="protein sequence ID" value="CAL4765750.1"/>
    <property type="molecule type" value="Genomic_DNA"/>
</dbReference>
<dbReference type="SUPFAM" id="SSF56112">
    <property type="entry name" value="Protein kinase-like (PK-like)"/>
    <property type="match status" value="1"/>
</dbReference>
<sequence length="324" mass="36546">MEPFCRNSAVARHYAKCFRQRSTESNSFGMAGAVCSVRPLSLEDYLYQLQDEPGSTQVFIGELHMKGDFVKFNNNGGSVNKAEHRAHCEIAQAFSHFTFDESHRELLVVDIQGVPAVDEKTGGIKLHLTDPQVHCRYGNYESFGDGDLKEDGVRKFFGTHVCNRLCRKMKLRPVSEYDFIPPKAVVQFPGVSEAFLWTLTAETLKTVRAKYGLAEVVFPNSIIGPLLEAKLWGRTRDTSRAKEAIEQSVERLLKEHCYWVPLSIHVDQVALKNCLAKLDGVQTFPWPGMWPRYVLVHPLKAGPEVEQTLQNQISSSDLDGFQLV</sequence>
<dbReference type="Gene3D" id="3.20.200.10">
    <property type="entry name" value="MHCK/EF2 kinase"/>
    <property type="match status" value="1"/>
</dbReference>
<reference evidence="8 9" key="2">
    <citation type="submission" date="2024-05" db="EMBL/GenBank/DDBJ databases">
        <authorList>
            <person name="Chen Y."/>
            <person name="Shah S."/>
            <person name="Dougan E. K."/>
            <person name="Thang M."/>
            <person name="Chan C."/>
        </authorList>
    </citation>
    <scope>NUCLEOTIDE SEQUENCE [LARGE SCALE GENOMIC DNA]</scope>
</reference>
<dbReference type="GO" id="GO:0031037">
    <property type="term" value="P:myosin II filament disassembly"/>
    <property type="evidence" value="ECO:0007669"/>
    <property type="project" value="TreeGrafter"/>
</dbReference>
<dbReference type="Pfam" id="PF02816">
    <property type="entry name" value="Alpha_kinase"/>
    <property type="match status" value="1"/>
</dbReference>
<evidence type="ECO:0000313" key="7">
    <source>
        <dbReference type="EMBL" id="CAI3978438.1"/>
    </source>
</evidence>
<proteinExistence type="predicted"/>
<name>A0A9P1FJH2_9DINO</name>
<evidence type="ECO:0000256" key="1">
    <source>
        <dbReference type="ARBA" id="ARBA00022527"/>
    </source>
</evidence>
<keyword evidence="2" id="KW-0808">Transferase</keyword>
<dbReference type="GO" id="GO:1903013">
    <property type="term" value="P:response to differentiation-inducing factor 1"/>
    <property type="evidence" value="ECO:0007669"/>
    <property type="project" value="TreeGrafter"/>
</dbReference>